<dbReference type="RefSeq" id="WP_201326981.1">
    <property type="nucleotide sequence ID" value="NZ_AP017470.1"/>
</dbReference>
<dbReference type="PANTHER" id="PTHR11138:SF5">
    <property type="entry name" value="METHIONYL-TRNA FORMYLTRANSFERASE, MITOCHONDRIAL"/>
    <property type="match status" value="1"/>
</dbReference>
<evidence type="ECO:0000256" key="3">
    <source>
        <dbReference type="ARBA" id="ARBA00022679"/>
    </source>
</evidence>
<dbReference type="KEGG" id="thyd:TTHT_1146"/>
<keyword evidence="4 5" id="KW-0648">Protein biosynthesis</keyword>
<dbReference type="InterPro" id="IPR011034">
    <property type="entry name" value="Formyl_transferase-like_C_sf"/>
</dbReference>
<dbReference type="EMBL" id="AP017470">
    <property type="protein sequence ID" value="BBB32678.1"/>
    <property type="molecule type" value="Genomic_DNA"/>
</dbReference>
<dbReference type="AlphaFoldDB" id="A0A7R6PN71"/>
<protein>
    <recommendedName>
        <fullName evidence="2 5">Methionyl-tRNA formyltransferase</fullName>
        <ecNumber evidence="2 5">2.1.2.9</ecNumber>
    </recommendedName>
</protein>
<keyword evidence="3 5" id="KW-0808">Transferase</keyword>
<dbReference type="Proteomes" id="UP000595564">
    <property type="component" value="Chromosome"/>
</dbReference>
<evidence type="ECO:0000256" key="1">
    <source>
        <dbReference type="ARBA" id="ARBA00010699"/>
    </source>
</evidence>
<evidence type="ECO:0000259" key="7">
    <source>
        <dbReference type="Pfam" id="PF00551"/>
    </source>
</evidence>
<dbReference type="EC" id="2.1.2.9" evidence="2 5"/>
<dbReference type="SUPFAM" id="SSF50486">
    <property type="entry name" value="FMT C-terminal domain-like"/>
    <property type="match status" value="1"/>
</dbReference>
<name>A0A7R6PN71_9BACT</name>
<dbReference type="Pfam" id="PF02911">
    <property type="entry name" value="Formyl_trans_C"/>
    <property type="match status" value="1"/>
</dbReference>
<dbReference type="CDD" id="cd08704">
    <property type="entry name" value="Met_tRNA_FMT_C"/>
    <property type="match status" value="1"/>
</dbReference>
<dbReference type="GO" id="GO:0004479">
    <property type="term" value="F:methionyl-tRNA formyltransferase activity"/>
    <property type="evidence" value="ECO:0007669"/>
    <property type="project" value="UniProtKB-UniRule"/>
</dbReference>
<dbReference type="InterPro" id="IPR002376">
    <property type="entry name" value="Formyl_transf_N"/>
</dbReference>
<gene>
    <name evidence="5 9" type="primary">fmt</name>
    <name evidence="9" type="ORF">TTHT_1146</name>
</gene>
<dbReference type="InterPro" id="IPR036477">
    <property type="entry name" value="Formyl_transf_N_sf"/>
</dbReference>
<feature type="binding site" evidence="5">
    <location>
        <begin position="112"/>
        <end position="115"/>
    </location>
    <ligand>
        <name>(6S)-5,6,7,8-tetrahydrofolate</name>
        <dbReference type="ChEBI" id="CHEBI:57453"/>
    </ligand>
</feature>
<dbReference type="SUPFAM" id="SSF53328">
    <property type="entry name" value="Formyltransferase"/>
    <property type="match status" value="1"/>
</dbReference>
<dbReference type="InterPro" id="IPR005794">
    <property type="entry name" value="Fmt"/>
</dbReference>
<dbReference type="PANTHER" id="PTHR11138">
    <property type="entry name" value="METHIONYL-TRNA FORMYLTRANSFERASE"/>
    <property type="match status" value="1"/>
</dbReference>
<comment type="catalytic activity">
    <reaction evidence="5">
        <text>L-methionyl-tRNA(fMet) + (6R)-10-formyltetrahydrofolate = N-formyl-L-methionyl-tRNA(fMet) + (6S)-5,6,7,8-tetrahydrofolate + H(+)</text>
        <dbReference type="Rhea" id="RHEA:24380"/>
        <dbReference type="Rhea" id="RHEA-COMP:9952"/>
        <dbReference type="Rhea" id="RHEA-COMP:9953"/>
        <dbReference type="ChEBI" id="CHEBI:15378"/>
        <dbReference type="ChEBI" id="CHEBI:57453"/>
        <dbReference type="ChEBI" id="CHEBI:78530"/>
        <dbReference type="ChEBI" id="CHEBI:78844"/>
        <dbReference type="ChEBI" id="CHEBI:195366"/>
        <dbReference type="EC" id="2.1.2.9"/>
    </reaction>
</comment>
<evidence type="ECO:0000259" key="8">
    <source>
        <dbReference type="Pfam" id="PF02911"/>
    </source>
</evidence>
<feature type="domain" description="Formyl transferase C-terminal" evidence="8">
    <location>
        <begin position="207"/>
        <end position="302"/>
    </location>
</feature>
<dbReference type="InterPro" id="IPR005793">
    <property type="entry name" value="Formyl_trans_C"/>
</dbReference>
<feature type="region of interest" description="Disordered" evidence="6">
    <location>
        <begin position="291"/>
        <end position="312"/>
    </location>
</feature>
<dbReference type="HAMAP" id="MF_00182">
    <property type="entry name" value="Formyl_trans"/>
    <property type="match status" value="1"/>
</dbReference>
<dbReference type="GO" id="GO:0005829">
    <property type="term" value="C:cytosol"/>
    <property type="evidence" value="ECO:0007669"/>
    <property type="project" value="TreeGrafter"/>
</dbReference>
<evidence type="ECO:0000256" key="5">
    <source>
        <dbReference type="HAMAP-Rule" id="MF_00182"/>
    </source>
</evidence>
<evidence type="ECO:0000256" key="2">
    <source>
        <dbReference type="ARBA" id="ARBA00012261"/>
    </source>
</evidence>
<evidence type="ECO:0000313" key="10">
    <source>
        <dbReference type="Proteomes" id="UP000595564"/>
    </source>
</evidence>
<comment type="similarity">
    <text evidence="1 5">Belongs to the Fmt family.</text>
</comment>
<accession>A0A7R6PN71</accession>
<sequence length="312" mass="34718">MGLLKTVFMGTPEIAVPFLKKLNELTDVKLVITQPDKPKGRKRVLTPPPVKVEAEKLNVEVIQPEKIKKNEELLSKLKKINPDLILVVAYGKIIPENILNLPKYGCLNIHFSALPKYRGAAPVNWAIVNGEVITDVCLMKMDKGLDTGPIIGCLSEKIDPNDNAEDLFQRLTEKGLKLLETTLFDYVEGKITPIPQIEEHASYAPIIKKSDGKLDPNLPAIDIHNRVRGFYPWPSVFGKINGKTMKILKTFPSEMTSEKEPGTIVIKNGIPFMVCGDKHLLKLMVVQPESKKPMDGKSAVNGGYLKDGDKFE</sequence>
<dbReference type="NCBIfam" id="TIGR00460">
    <property type="entry name" value="fmt"/>
    <property type="match status" value="1"/>
</dbReference>
<keyword evidence="10" id="KW-1185">Reference proteome</keyword>
<reference evidence="9 10" key="1">
    <citation type="journal article" date="2012" name="Extremophiles">
        <title>Thermotomaculum hydrothermale gen. nov., sp. nov., a novel heterotrophic thermophile within the phylum Acidobacteria from a deep-sea hydrothermal vent chimney in the Southern Okinawa Trough.</title>
        <authorList>
            <person name="Izumi H."/>
            <person name="Nunoura T."/>
            <person name="Miyazaki M."/>
            <person name="Mino S."/>
            <person name="Toki T."/>
            <person name="Takai K."/>
            <person name="Sako Y."/>
            <person name="Sawabe T."/>
            <person name="Nakagawa S."/>
        </authorList>
    </citation>
    <scope>NUCLEOTIDE SEQUENCE [LARGE SCALE GENOMIC DNA]</scope>
    <source>
        <strain evidence="9 10">AC55</strain>
    </source>
</reference>
<dbReference type="InterPro" id="IPR044135">
    <property type="entry name" value="Met-tRNA-FMT_C"/>
</dbReference>
<comment type="function">
    <text evidence="5">Attaches a formyl group to the free amino group of methionyl-tRNA(fMet). The formyl group appears to play a dual role in the initiator identity of N-formylmethionyl-tRNA by promoting its recognition by IF2 and preventing the misappropriation of this tRNA by the elongation apparatus.</text>
</comment>
<dbReference type="CDD" id="cd08646">
    <property type="entry name" value="FMT_core_Met-tRNA-FMT_N"/>
    <property type="match status" value="1"/>
</dbReference>
<dbReference type="Pfam" id="PF00551">
    <property type="entry name" value="Formyl_trans_N"/>
    <property type="match status" value="1"/>
</dbReference>
<feature type="domain" description="Formyl transferase N-terminal" evidence="7">
    <location>
        <begin position="19"/>
        <end position="180"/>
    </location>
</feature>
<evidence type="ECO:0000313" key="9">
    <source>
        <dbReference type="EMBL" id="BBB32678.1"/>
    </source>
</evidence>
<evidence type="ECO:0000256" key="4">
    <source>
        <dbReference type="ARBA" id="ARBA00022917"/>
    </source>
</evidence>
<dbReference type="Gene3D" id="3.40.50.12230">
    <property type="match status" value="1"/>
</dbReference>
<proteinExistence type="inferred from homology"/>
<evidence type="ECO:0000256" key="6">
    <source>
        <dbReference type="SAM" id="MobiDB-lite"/>
    </source>
</evidence>
<organism evidence="9 10">
    <name type="scientific">Thermotomaculum hydrothermale</name>
    <dbReference type="NCBI Taxonomy" id="981385"/>
    <lineage>
        <taxon>Bacteria</taxon>
        <taxon>Pseudomonadati</taxon>
        <taxon>Acidobacteriota</taxon>
        <taxon>Holophagae</taxon>
        <taxon>Thermotomaculales</taxon>
        <taxon>Thermotomaculaceae</taxon>
        <taxon>Thermotomaculum</taxon>
    </lineage>
</organism>
<dbReference type="InterPro" id="IPR041711">
    <property type="entry name" value="Met-tRNA-FMT_N"/>
</dbReference>